<dbReference type="Proteomes" id="UP000009062">
    <property type="component" value="Chromosome"/>
</dbReference>
<dbReference type="KEGG" id="pog:Pogu_1147"/>
<comment type="function">
    <text evidence="2">CRISPR (clustered regularly interspaced short palindromic repeat) is an adaptive immune system that provides protection against mobile genetic elements (viruses, transposable elements and conjugative plasmids). CRISPR clusters contain spacers, sequences complementary to antecedent mobile elements, and target invading nucleic acids. CRISPR clusters are transcribed and processed into CRISPR RNA (crRNA).</text>
</comment>
<gene>
    <name evidence="3" type="ordered locus">Pogu_1147</name>
</gene>
<sequence>MTFVRFAARVEINVAALSGLGAVGNYNQVAVAKVIYDGSAYEVPVLTGNALKHWHAVYAAEEYLQMGGKCINALCKMGVGLRGYTHDSNWAQWKVAANECEAILDFCNDLHGFLIAEGGRSTKRDSLVKVSFATPVLEGKNLEATSKFAVQHNRVVAEKVRQEVGEQAMMLFKQEYASGLYGLYVRLDLDKVLQPMFDPCEVKHIGCSAEFDVKKEASLRKRAAVSALLKLLLGAGSKQARALPIADVKEVLVAASKAPLPNLVHPAYPDYCEKSLDVLNTYKSMTGSDVIVLYYGGGPCARGEVKRVGTLKELFDELLKVVDGGGTS</sequence>
<dbReference type="HOGENOM" id="CLU_054331_1_0_2"/>
<dbReference type="InterPro" id="IPR002764">
    <property type="entry name" value="Cas7/Cst2/DevR_sub_I-a/Apern"/>
</dbReference>
<protein>
    <submittedName>
        <fullName evidence="3">CRISPR-associated protein Cas7/Csa2, subtype I-A/APERN</fullName>
    </submittedName>
</protein>
<dbReference type="Pfam" id="PF01905">
    <property type="entry name" value="DevR"/>
    <property type="match status" value="1"/>
</dbReference>
<dbReference type="PANTHER" id="PTHR37459">
    <property type="match status" value="1"/>
</dbReference>
<evidence type="ECO:0000313" key="4">
    <source>
        <dbReference type="Proteomes" id="UP000009062"/>
    </source>
</evidence>
<dbReference type="GO" id="GO:0051607">
    <property type="term" value="P:defense response to virus"/>
    <property type="evidence" value="ECO:0007669"/>
    <property type="project" value="UniProtKB-KW"/>
</dbReference>
<keyword evidence="4" id="KW-1185">Reference proteome</keyword>
<evidence type="ECO:0000256" key="2">
    <source>
        <dbReference type="ARBA" id="ARBA00025626"/>
    </source>
</evidence>
<dbReference type="InterPro" id="IPR052681">
    <property type="entry name" value="CRISPR-Cas7/Cst2/DevR"/>
</dbReference>
<evidence type="ECO:0000313" key="3">
    <source>
        <dbReference type="EMBL" id="AFA39174.1"/>
    </source>
</evidence>
<dbReference type="PANTHER" id="PTHR37459:SF1">
    <property type="entry name" value="CRISPR-ASSOCIATED PROTEIN CAS7_CST2_DEVR"/>
    <property type="match status" value="1"/>
</dbReference>
<dbReference type="NCBIfam" id="TIGR01875">
    <property type="entry name" value="cas_MJ0381"/>
    <property type="match status" value="1"/>
</dbReference>
<keyword evidence="1" id="KW-0051">Antiviral defense</keyword>
<reference evidence="3 4" key="1">
    <citation type="journal article" date="2012" name="Stand. Genomic Sci.">
        <title>Complete genome sequence of Pyrobaculum oguniense.</title>
        <authorList>
            <person name="Bernick D.L."/>
            <person name="Karplus K."/>
            <person name="Lui L.M."/>
            <person name="Coker J.K."/>
            <person name="Murphy J.N."/>
            <person name="Chan P.P."/>
            <person name="Cozen A.E."/>
            <person name="Lowe T.M."/>
        </authorList>
    </citation>
    <scope>NUCLEOTIDE SEQUENCE [LARGE SCALE GENOMIC DNA]</scope>
    <source>
        <strain evidence="3 4">TE7</strain>
    </source>
</reference>
<accession>H6QA52</accession>
<dbReference type="eggNOG" id="arCOG03617">
    <property type="taxonomic scope" value="Archaea"/>
</dbReference>
<dbReference type="EMBL" id="CP003316">
    <property type="protein sequence ID" value="AFA39174.1"/>
    <property type="molecule type" value="Genomic_DNA"/>
</dbReference>
<dbReference type="InterPro" id="IPR010154">
    <property type="entry name" value="CRISPR-assoc_Cas7/Cst2/DevR"/>
</dbReference>
<evidence type="ECO:0000256" key="1">
    <source>
        <dbReference type="ARBA" id="ARBA00023118"/>
    </source>
</evidence>
<name>H6QA52_PYROT</name>
<organism evidence="3 4">
    <name type="scientific">Pyrobaculum oguniense (strain DSM 13380 / JCM 10595 / TE7)</name>
    <dbReference type="NCBI Taxonomy" id="698757"/>
    <lineage>
        <taxon>Archaea</taxon>
        <taxon>Thermoproteota</taxon>
        <taxon>Thermoprotei</taxon>
        <taxon>Thermoproteales</taxon>
        <taxon>Thermoproteaceae</taxon>
        <taxon>Pyrobaculum</taxon>
    </lineage>
</organism>
<dbReference type="STRING" id="698757.Pogu_1147"/>
<dbReference type="AlphaFoldDB" id="H6QA52"/>
<proteinExistence type="predicted"/>
<dbReference type="NCBIfam" id="TIGR02583">
    <property type="entry name" value="DevR_archaea"/>
    <property type="match status" value="1"/>
</dbReference>